<dbReference type="PANTHER" id="PTHR18939:SF4">
    <property type="entry name" value="RIBOSOME-BINDING PROTEIN 1"/>
    <property type="match status" value="1"/>
</dbReference>
<dbReference type="InterPro" id="IPR040248">
    <property type="entry name" value="RRBP1"/>
</dbReference>
<dbReference type="GO" id="GO:0015031">
    <property type="term" value="P:protein transport"/>
    <property type="evidence" value="ECO:0007669"/>
    <property type="project" value="InterPro"/>
</dbReference>
<dbReference type="GO" id="GO:0005789">
    <property type="term" value="C:endoplasmic reticulum membrane"/>
    <property type="evidence" value="ECO:0007669"/>
    <property type="project" value="UniProtKB-SubCell"/>
</dbReference>
<feature type="coiled-coil region" evidence="6">
    <location>
        <begin position="700"/>
        <end position="727"/>
    </location>
</feature>
<evidence type="ECO:0000256" key="1">
    <source>
        <dbReference type="ARBA" id="ARBA00004389"/>
    </source>
</evidence>
<dbReference type="Gene3D" id="1.10.287.1490">
    <property type="match status" value="1"/>
</dbReference>
<keyword evidence="2 8" id="KW-0812">Transmembrane</keyword>
<feature type="coiled-coil region" evidence="6">
    <location>
        <begin position="589"/>
        <end position="623"/>
    </location>
</feature>
<feature type="compositionally biased region" description="Pro residues" evidence="7">
    <location>
        <begin position="119"/>
        <end position="131"/>
    </location>
</feature>
<feature type="compositionally biased region" description="Basic residues" evidence="7">
    <location>
        <begin position="58"/>
        <end position="71"/>
    </location>
</feature>
<sequence length="894" mass="98542">MDVYDPQTLGFVVFGGFMVFSAIGIALVSTLSMKEMSYEEALAQQRQELGKGPAARADKKKKPLEKKNRAKKKDDKASTVLPESEPEASVVEPEPKPEPVQHEGEPQPVAEPRLGSTPAPVPEASPEPHVTPKPVISPTEPTAMPACAPVIATVTPATPSPKDKRKKKVAKAEPATTKPSPAPEVVAKEVPIKDVLVKSVAQVAPETASVAPPTTPAAVKDPNVEGSTKKKGSKKKSEPPATPPADSRVALPFKALVAALTSMAFSDGEMTKLTEVLRRKDAWQRASQKGDPLAVVRKQLEEKERQLAAEQENGAAAKTRLRELAKRREGQVGVAAEVGARRQEVAALQGRMQASSQDSLAQSQQLHGKIQALQEQLENGPNAQLARLQQENSILRDALNQATSQSESRSNSEMAKLRQDCVRLGREVSERGRAQQAEEERRKAAEAKLAATEEPAAKVQVSCRCRGIFTWVLLSRSSELQKQVLTTEAELHERCSELETLRKQVAPTSGPRVEMEVQERDVNDLQDALKERGGLVDTLQDEISKLKEELQTMKSTEMLSSLKGTWHGLSGSFSSISPWCNNSISHLTSLEKDARLLSLEDELQQLKEEMEQVKNKSNELREKNWSAMEALAAAEKRSEEKLVRAQSAQVSSQLGFHGDARRLALVGLMELNYLPQSDWLEEFPAKAQAALREDEKVQQVADLRLKLRESEGLRESLKDECERYRAVLGEKVGAARRPLTSDLDVRLERVGLALKEQVLLLEAQLERQLETLSDTQRYEEELAQLKGLLSASQAQLDAARLQAQTQTAELSLVGDSREKSHVGASREDPLIMTRSHQHQPGFLGHTRRTFCPAGVTFATRVWRAGRPLLHTQPNKAHKQRFYIQVEQNCGLRTA</sequence>
<evidence type="ECO:0000256" key="3">
    <source>
        <dbReference type="ARBA" id="ARBA00022824"/>
    </source>
</evidence>
<comment type="subcellular location">
    <subcellularLocation>
        <location evidence="1">Endoplasmic reticulum membrane</location>
        <topology evidence="1">Single-pass membrane protein</topology>
    </subcellularLocation>
</comment>
<evidence type="ECO:0000256" key="4">
    <source>
        <dbReference type="ARBA" id="ARBA00022989"/>
    </source>
</evidence>
<dbReference type="Ensembl" id="ENSDCDT00010005317.1">
    <property type="protein sequence ID" value="ENSDCDP00010005147.1"/>
    <property type="gene ID" value="ENSDCDG00010002224.1"/>
</dbReference>
<evidence type="ECO:0000313" key="11">
    <source>
        <dbReference type="Proteomes" id="UP000694580"/>
    </source>
</evidence>
<organism evidence="10 11">
    <name type="scientific">Denticeps clupeoides</name>
    <name type="common">denticle herring</name>
    <dbReference type="NCBI Taxonomy" id="299321"/>
    <lineage>
        <taxon>Eukaryota</taxon>
        <taxon>Metazoa</taxon>
        <taxon>Chordata</taxon>
        <taxon>Craniata</taxon>
        <taxon>Vertebrata</taxon>
        <taxon>Euteleostomi</taxon>
        <taxon>Actinopterygii</taxon>
        <taxon>Neopterygii</taxon>
        <taxon>Teleostei</taxon>
        <taxon>Clupei</taxon>
        <taxon>Clupeiformes</taxon>
        <taxon>Denticipitoidei</taxon>
        <taxon>Denticipitidae</taxon>
        <taxon>Denticeps</taxon>
    </lineage>
</organism>
<evidence type="ECO:0000256" key="5">
    <source>
        <dbReference type="ARBA" id="ARBA00023136"/>
    </source>
</evidence>
<reference evidence="10" key="3">
    <citation type="submission" date="2025-09" db="UniProtKB">
        <authorList>
            <consortium name="Ensembl"/>
        </authorList>
    </citation>
    <scope>IDENTIFICATION</scope>
</reference>
<evidence type="ECO:0000256" key="7">
    <source>
        <dbReference type="SAM" id="MobiDB-lite"/>
    </source>
</evidence>
<keyword evidence="11" id="KW-1185">Reference proteome</keyword>
<feature type="compositionally biased region" description="Low complexity" evidence="7">
    <location>
        <begin position="204"/>
        <end position="219"/>
    </location>
</feature>
<evidence type="ECO:0000259" key="9">
    <source>
        <dbReference type="Pfam" id="PF05104"/>
    </source>
</evidence>
<protein>
    <recommendedName>
        <fullName evidence="9">Ribosome receptor lysine/proline rich domain-containing protein</fullName>
    </recommendedName>
</protein>
<feature type="region of interest" description="Disordered" evidence="7">
    <location>
        <begin position="44"/>
        <end position="187"/>
    </location>
</feature>
<feature type="domain" description="Ribosome receptor lysine/proline rich" evidence="9">
    <location>
        <begin position="33"/>
        <end position="188"/>
    </location>
</feature>
<dbReference type="PANTHER" id="PTHR18939">
    <property type="entry name" value="RIBOSOME BINDING PROTEIN-1"/>
    <property type="match status" value="1"/>
</dbReference>
<keyword evidence="4 8" id="KW-1133">Transmembrane helix</keyword>
<accession>A0AAY4A840</accession>
<keyword evidence="5 8" id="KW-0472">Membrane</keyword>
<keyword evidence="3" id="KW-0256">Endoplasmic reticulum</keyword>
<keyword evidence="6" id="KW-0175">Coiled coil</keyword>
<name>A0AAY4A840_9TELE</name>
<proteinExistence type="predicted"/>
<dbReference type="AlphaFoldDB" id="A0AAY4A840"/>
<reference evidence="10" key="2">
    <citation type="submission" date="2025-08" db="UniProtKB">
        <authorList>
            <consortium name="Ensembl"/>
        </authorList>
    </citation>
    <scope>IDENTIFICATION</scope>
</reference>
<feature type="compositionally biased region" description="Basic and acidic residues" evidence="7">
    <location>
        <begin position="93"/>
        <end position="105"/>
    </location>
</feature>
<evidence type="ECO:0000256" key="2">
    <source>
        <dbReference type="ARBA" id="ARBA00022692"/>
    </source>
</evidence>
<feature type="region of interest" description="Disordered" evidence="7">
    <location>
        <begin position="204"/>
        <end position="250"/>
    </location>
</feature>
<dbReference type="GeneTree" id="ENSGT00940000158015"/>
<feature type="coiled-coil region" evidence="6">
    <location>
        <begin position="775"/>
        <end position="802"/>
    </location>
</feature>
<evidence type="ECO:0000256" key="6">
    <source>
        <dbReference type="SAM" id="Coils"/>
    </source>
</evidence>
<dbReference type="InterPro" id="IPR007794">
    <property type="entry name" value="Rib_rcpt_KP"/>
</dbReference>
<evidence type="ECO:0000256" key="8">
    <source>
        <dbReference type="SAM" id="Phobius"/>
    </source>
</evidence>
<dbReference type="Pfam" id="PF05104">
    <property type="entry name" value="Rib_recp_KP_reg"/>
    <property type="match status" value="1"/>
</dbReference>
<reference evidence="10 11" key="1">
    <citation type="submission" date="2020-06" db="EMBL/GenBank/DDBJ databases">
        <authorList>
            <consortium name="Wellcome Sanger Institute Data Sharing"/>
        </authorList>
    </citation>
    <scope>NUCLEOTIDE SEQUENCE [LARGE SCALE GENOMIC DNA]</scope>
</reference>
<feature type="coiled-coil region" evidence="6">
    <location>
        <begin position="293"/>
        <end position="320"/>
    </location>
</feature>
<evidence type="ECO:0000313" key="10">
    <source>
        <dbReference type="Ensembl" id="ENSDCDP00010005147.1"/>
    </source>
</evidence>
<dbReference type="Proteomes" id="UP000694580">
    <property type="component" value="Chromosome 3"/>
</dbReference>
<dbReference type="SUPFAM" id="SSF58100">
    <property type="entry name" value="Bacterial hemolysins"/>
    <property type="match status" value="1"/>
</dbReference>
<feature type="transmembrane region" description="Helical" evidence="8">
    <location>
        <begin position="6"/>
        <end position="28"/>
    </location>
</feature>